<keyword evidence="3" id="KW-1185">Reference proteome</keyword>
<evidence type="ECO:0000313" key="2">
    <source>
        <dbReference type="EMBL" id="MBA6156477.1"/>
    </source>
</evidence>
<evidence type="ECO:0000256" key="1">
    <source>
        <dbReference type="SAM" id="SignalP"/>
    </source>
</evidence>
<dbReference type="RefSeq" id="WP_182124981.1">
    <property type="nucleotide sequence ID" value="NZ_JACGLS010000003.1"/>
</dbReference>
<name>A0A839APL9_9FLAO</name>
<feature type="chain" id="PRO_5032891339" evidence="1">
    <location>
        <begin position="19"/>
        <end position="216"/>
    </location>
</feature>
<accession>A0A839APL9</accession>
<sequence length="216" mass="25704">MKKLLFLVIFFLSVKTFADAGYAYRFYIKAEVKGKEVKGYFYHYSYDKFDVDRSFYEYLKKTIHNRDINIFKEIVTVNLNSNYDFALKDSDLSFELKDLNHIELLETLIFLPNSRLIKLTNKEFEIINCSKVNYKFVIEEGEISFFENCSYVIISLESVDSMMNRKITIEKLIKDKIKNLGGLKEDNYENYYSYFKQLREELLKEKVLLISVCSPL</sequence>
<feature type="signal peptide" evidence="1">
    <location>
        <begin position="1"/>
        <end position="18"/>
    </location>
</feature>
<proteinExistence type="predicted"/>
<protein>
    <submittedName>
        <fullName evidence="2">Uncharacterized protein</fullName>
    </submittedName>
</protein>
<evidence type="ECO:0000313" key="3">
    <source>
        <dbReference type="Proteomes" id="UP000563906"/>
    </source>
</evidence>
<dbReference type="EMBL" id="JACGLS010000003">
    <property type="protein sequence ID" value="MBA6156477.1"/>
    <property type="molecule type" value="Genomic_DNA"/>
</dbReference>
<dbReference type="AlphaFoldDB" id="A0A839APL9"/>
<comment type="caution">
    <text evidence="2">The sequence shown here is derived from an EMBL/GenBank/DDBJ whole genome shotgun (WGS) entry which is preliminary data.</text>
</comment>
<organism evidence="2 3">
    <name type="scientific">Tenacibaculum pelagium</name>
    <dbReference type="NCBI Taxonomy" id="2759527"/>
    <lineage>
        <taxon>Bacteria</taxon>
        <taxon>Pseudomonadati</taxon>
        <taxon>Bacteroidota</taxon>
        <taxon>Flavobacteriia</taxon>
        <taxon>Flavobacteriales</taxon>
        <taxon>Flavobacteriaceae</taxon>
        <taxon>Tenacibaculum</taxon>
    </lineage>
</organism>
<gene>
    <name evidence="2" type="ORF">H3Z83_08130</name>
</gene>
<reference evidence="2 3" key="1">
    <citation type="submission" date="2020-07" db="EMBL/GenBank/DDBJ databases">
        <title>Bacterium isolated from marine sediment.</title>
        <authorList>
            <person name="Shang D."/>
            <person name="Du Z.-J."/>
        </authorList>
    </citation>
    <scope>NUCLEOTIDE SEQUENCE [LARGE SCALE GENOMIC DNA]</scope>
    <source>
        <strain evidence="2 3">S7007</strain>
    </source>
</reference>
<dbReference type="Proteomes" id="UP000563906">
    <property type="component" value="Unassembled WGS sequence"/>
</dbReference>
<keyword evidence="1" id="KW-0732">Signal</keyword>